<proteinExistence type="predicted"/>
<keyword evidence="1" id="KW-0732">Signal</keyword>
<reference evidence="2" key="1">
    <citation type="journal article" date="2019" name="PLoS Negl. Trop. Dis.">
        <title>Revisiting the worldwide diversity of Leptospira species in the environment.</title>
        <authorList>
            <person name="Vincent A.T."/>
            <person name="Schiettekatte O."/>
            <person name="Bourhy P."/>
            <person name="Veyrier F.J."/>
            <person name="Picardeau M."/>
        </authorList>
    </citation>
    <scope>NUCLEOTIDE SEQUENCE [LARGE SCALE GENOMIC DNA]</scope>
    <source>
        <strain evidence="2">201702476</strain>
    </source>
</reference>
<accession>A0A4R9KAV9</accession>
<organism evidence="2 3">
    <name type="scientific">Leptospira ognonensis</name>
    <dbReference type="NCBI Taxonomy" id="2484945"/>
    <lineage>
        <taxon>Bacteria</taxon>
        <taxon>Pseudomonadati</taxon>
        <taxon>Spirochaetota</taxon>
        <taxon>Spirochaetia</taxon>
        <taxon>Leptospirales</taxon>
        <taxon>Leptospiraceae</taxon>
        <taxon>Leptospira</taxon>
    </lineage>
</organism>
<evidence type="ECO:0000256" key="1">
    <source>
        <dbReference type="SAM" id="SignalP"/>
    </source>
</evidence>
<keyword evidence="3" id="KW-1185">Reference proteome</keyword>
<evidence type="ECO:0000313" key="2">
    <source>
        <dbReference type="EMBL" id="TGL63131.1"/>
    </source>
</evidence>
<dbReference type="Pfam" id="PF13146">
    <property type="entry name" value="TRL"/>
    <property type="match status" value="1"/>
</dbReference>
<dbReference type="InterPro" id="IPR025113">
    <property type="entry name" value="TRL-like"/>
</dbReference>
<name>A0A4R9KAV9_9LEPT</name>
<feature type="signal peptide" evidence="1">
    <location>
        <begin position="1"/>
        <end position="20"/>
    </location>
</feature>
<feature type="chain" id="PRO_5020746853" evidence="1">
    <location>
        <begin position="21"/>
        <end position="103"/>
    </location>
</feature>
<dbReference type="Proteomes" id="UP000297693">
    <property type="component" value="Unassembled WGS sequence"/>
</dbReference>
<dbReference type="OrthoDB" id="9800727at2"/>
<dbReference type="AlphaFoldDB" id="A0A4R9KAV9"/>
<evidence type="ECO:0000313" key="3">
    <source>
        <dbReference type="Proteomes" id="UP000297693"/>
    </source>
</evidence>
<dbReference type="EMBL" id="RQGD01000005">
    <property type="protein sequence ID" value="TGL63131.1"/>
    <property type="molecule type" value="Genomic_DNA"/>
</dbReference>
<comment type="caution">
    <text evidence="2">The sequence shown here is derived from an EMBL/GenBank/DDBJ whole genome shotgun (WGS) entry which is preliminary data.</text>
</comment>
<dbReference type="RefSeq" id="WP_135621551.1">
    <property type="nucleotide sequence ID" value="NZ_RQGD01000005.1"/>
</dbReference>
<sequence length="103" mass="11073">MKPALAYLIVFCLWNAFACASTGVGPQSLLYADHTISIYSDGEQGRKQGESCSHSVLGLIAWGDASTQKSQKSAYVNKIKSIDQRSLSILGIYAKLCTVVKGN</sequence>
<gene>
    <name evidence="2" type="ORF">EHQ58_01395</name>
</gene>
<protein>
    <submittedName>
        <fullName evidence="2">TRL-like family protein</fullName>
    </submittedName>
</protein>